<dbReference type="PANTHER" id="PTHR39327">
    <property type="match status" value="1"/>
</dbReference>
<keyword evidence="2" id="KW-0614">Plasmid</keyword>
<reference evidence="2 3" key="1">
    <citation type="submission" date="2016-11" db="EMBL/GenBank/DDBJ databases">
        <title>Mesorhizobium oceanicum sp. nov., isolated from deep seawater in South China Sea.</title>
        <authorList>
            <person name="Fu G.-Y."/>
        </authorList>
    </citation>
    <scope>NUCLEOTIDE SEQUENCE [LARGE SCALE GENOMIC DNA]</scope>
    <source>
        <strain evidence="2 3">B7</strain>
        <plasmid evidence="3">Plasmid unnamed1</plasmid>
    </source>
</reference>
<organism evidence="2 3">
    <name type="scientific">Aquibium oceanicum</name>
    <dbReference type="NCBI Taxonomy" id="1670800"/>
    <lineage>
        <taxon>Bacteria</taxon>
        <taxon>Pseudomonadati</taxon>
        <taxon>Pseudomonadota</taxon>
        <taxon>Alphaproteobacteria</taxon>
        <taxon>Hyphomicrobiales</taxon>
        <taxon>Phyllobacteriaceae</taxon>
        <taxon>Aquibium</taxon>
    </lineage>
</organism>
<geneLocation type="plasmid" evidence="2">
    <name>unnamed1</name>
</geneLocation>
<dbReference type="EMBL" id="CP018172">
    <property type="protein sequence ID" value="APH74838.1"/>
    <property type="molecule type" value="Genomic_DNA"/>
</dbReference>
<dbReference type="Pfam" id="PF06035">
    <property type="entry name" value="Peptidase_C93"/>
    <property type="match status" value="1"/>
</dbReference>
<keyword evidence="3" id="KW-1185">Reference proteome</keyword>
<name>A0A1L3SZK9_9HYPH</name>
<keyword evidence="1" id="KW-0732">Signal</keyword>
<gene>
    <name evidence="2" type="ORF">BSQ44_25335</name>
</gene>
<dbReference type="Gene3D" id="3.10.620.30">
    <property type="match status" value="1"/>
</dbReference>
<protein>
    <submittedName>
        <fullName evidence="2">Transglutaminase</fullName>
    </submittedName>
</protein>
<proteinExistence type="predicted"/>
<accession>A0A1L3SZK9</accession>
<feature type="signal peptide" evidence="1">
    <location>
        <begin position="1"/>
        <end position="22"/>
    </location>
</feature>
<evidence type="ECO:0000256" key="1">
    <source>
        <dbReference type="SAM" id="SignalP"/>
    </source>
</evidence>
<evidence type="ECO:0000313" key="2">
    <source>
        <dbReference type="EMBL" id="APH74838.1"/>
    </source>
</evidence>
<sequence length="218" mass="24468">MMRFVVCALALGMSCVMASANAFHFNPTQPTRASNMITFGTTTMPVGYYEYCRRYRSECARSPEGSMIKLTKPRWREIVSINADVNTAVAPLTDMEIFGVEERWEYPTTVGDCEDYALEKRKRLNEMGYPLGALLLTVARDAKGGGHAVLTVVTDLGDFILDNLEQKVLLWKDTEIYYLKRQSGEDLNRWVSLVNEDELLISSGRKYAPSAAAASVNR</sequence>
<dbReference type="AlphaFoldDB" id="A0A1L3SZK9"/>
<dbReference type="RefSeq" id="WP_072608294.1">
    <property type="nucleotide sequence ID" value="NZ_CP018172.1"/>
</dbReference>
<evidence type="ECO:0000313" key="3">
    <source>
        <dbReference type="Proteomes" id="UP000182840"/>
    </source>
</evidence>
<dbReference type="PANTHER" id="PTHR39327:SF1">
    <property type="entry name" value="BLR5470 PROTEIN"/>
    <property type="match status" value="1"/>
</dbReference>
<feature type="chain" id="PRO_5012792379" evidence="1">
    <location>
        <begin position="23"/>
        <end position="218"/>
    </location>
</feature>
<dbReference type="Proteomes" id="UP000182840">
    <property type="component" value="Plasmid unnamed1"/>
</dbReference>
<dbReference type="InterPro" id="IPR010319">
    <property type="entry name" value="Transglutaminase-like_Cys_pept"/>
</dbReference>
<dbReference type="KEGG" id="meso:BSQ44_25335"/>
<dbReference type="OrthoDB" id="7206808at2"/>
<dbReference type="PROSITE" id="PS51257">
    <property type="entry name" value="PROKAR_LIPOPROTEIN"/>
    <property type="match status" value="1"/>
</dbReference>